<dbReference type="InterPro" id="IPR015991">
    <property type="entry name" value="TatD/YcfH-like"/>
</dbReference>
<dbReference type="FunFam" id="3.20.20.140:FF:000005">
    <property type="entry name" value="TatD family hydrolase"/>
    <property type="match status" value="1"/>
</dbReference>
<evidence type="ECO:0000256" key="1">
    <source>
        <dbReference type="ARBA" id="ARBA00022723"/>
    </source>
</evidence>
<reference evidence="4 5" key="1">
    <citation type="journal article" date="2016" name="Nat. Commun.">
        <title>Thousands of microbial genomes shed light on interconnected biogeochemical processes in an aquifer system.</title>
        <authorList>
            <person name="Anantharaman K."/>
            <person name="Brown C.T."/>
            <person name="Hug L.A."/>
            <person name="Sharon I."/>
            <person name="Castelle C.J."/>
            <person name="Probst A.J."/>
            <person name="Thomas B.C."/>
            <person name="Singh A."/>
            <person name="Wilkins M.J."/>
            <person name="Karaoz U."/>
            <person name="Brodie E.L."/>
            <person name="Williams K.H."/>
            <person name="Hubbard S.S."/>
            <person name="Banfield J.F."/>
        </authorList>
    </citation>
    <scope>NUCLEOTIDE SEQUENCE [LARGE SCALE GENOMIC DNA]</scope>
</reference>
<evidence type="ECO:0008006" key="6">
    <source>
        <dbReference type="Google" id="ProtNLM"/>
    </source>
</evidence>
<evidence type="ECO:0000313" key="4">
    <source>
        <dbReference type="EMBL" id="OGG34997.1"/>
    </source>
</evidence>
<dbReference type="Pfam" id="PF01026">
    <property type="entry name" value="TatD_DNase"/>
    <property type="match status" value="1"/>
</dbReference>
<dbReference type="GO" id="GO:0005829">
    <property type="term" value="C:cytosol"/>
    <property type="evidence" value="ECO:0007669"/>
    <property type="project" value="TreeGrafter"/>
</dbReference>
<dbReference type="CDD" id="cd01310">
    <property type="entry name" value="TatD_DNAse"/>
    <property type="match status" value="1"/>
</dbReference>
<evidence type="ECO:0000256" key="3">
    <source>
        <dbReference type="PIRSR" id="PIRSR005902-1"/>
    </source>
</evidence>
<dbReference type="GO" id="GO:0046872">
    <property type="term" value="F:metal ion binding"/>
    <property type="evidence" value="ECO:0007669"/>
    <property type="project" value="UniProtKB-KW"/>
</dbReference>
<evidence type="ECO:0000256" key="2">
    <source>
        <dbReference type="ARBA" id="ARBA00022801"/>
    </source>
</evidence>
<dbReference type="EMBL" id="MFKE01000019">
    <property type="protein sequence ID" value="OGG34997.1"/>
    <property type="molecule type" value="Genomic_DNA"/>
</dbReference>
<feature type="binding site" evidence="3">
    <location>
        <position position="128"/>
    </location>
    <ligand>
        <name>a divalent metal cation</name>
        <dbReference type="ChEBI" id="CHEBI:60240"/>
        <label>2</label>
    </ligand>
</feature>
<sequence>MFIDTHCHLTFPEYDADRATVIGNAKKAGVKQFICPGVDPFSSQKVIELAQKHPGVVFAAVGYHPYEAQHNPPVGDLPIHQAVAVGEIGLDYHQYKGEAAAGKKQAQKILFEEQLRLGRKHNKPVIMHCREAFEDFFPIYDTISVPGVIHCFSGGLQEIRMAKDRNLYIGLDGNCTYSKQLQTIIPGIPLSMILLETDAPYLTPIPHRGTRNEPKYIPLVAAEIARLQGIPISAVEEQTTKNAQSLFTLLSRKQ</sequence>
<dbReference type="SUPFAM" id="SSF51556">
    <property type="entry name" value="Metallo-dependent hydrolases"/>
    <property type="match status" value="1"/>
</dbReference>
<keyword evidence="2" id="KW-0378">Hydrolase</keyword>
<dbReference type="AlphaFoldDB" id="A0A1F6BEP6"/>
<dbReference type="InterPro" id="IPR001130">
    <property type="entry name" value="TatD-like"/>
</dbReference>
<dbReference type="GO" id="GO:0016788">
    <property type="term" value="F:hydrolase activity, acting on ester bonds"/>
    <property type="evidence" value="ECO:0007669"/>
    <property type="project" value="InterPro"/>
</dbReference>
<accession>A0A1F6BEP6</accession>
<dbReference type="PROSITE" id="PS01090">
    <property type="entry name" value="TATD_2"/>
    <property type="match status" value="1"/>
</dbReference>
<dbReference type="PANTHER" id="PTHR46124:SF3">
    <property type="entry name" value="HYDROLASE"/>
    <property type="match status" value="1"/>
</dbReference>
<feature type="binding site" evidence="3">
    <location>
        <position position="8"/>
    </location>
    <ligand>
        <name>a divalent metal cation</name>
        <dbReference type="ChEBI" id="CHEBI:60240"/>
        <label>1</label>
    </ligand>
</feature>
<dbReference type="PIRSF" id="PIRSF005902">
    <property type="entry name" value="DNase_TatD"/>
    <property type="match status" value="1"/>
</dbReference>
<dbReference type="GO" id="GO:0004536">
    <property type="term" value="F:DNA nuclease activity"/>
    <property type="evidence" value="ECO:0007669"/>
    <property type="project" value="InterPro"/>
</dbReference>
<feature type="binding site" evidence="3">
    <location>
        <position position="198"/>
    </location>
    <ligand>
        <name>a divalent metal cation</name>
        <dbReference type="ChEBI" id="CHEBI:60240"/>
        <label>1</label>
    </ligand>
</feature>
<protein>
    <recommendedName>
        <fullName evidence="6">Hydrolase TatD</fullName>
    </recommendedName>
</protein>
<feature type="binding site" evidence="3">
    <location>
        <position position="150"/>
    </location>
    <ligand>
        <name>a divalent metal cation</name>
        <dbReference type="ChEBI" id="CHEBI:60240"/>
        <label>2</label>
    </ligand>
</feature>
<dbReference type="Gene3D" id="3.20.20.140">
    <property type="entry name" value="Metal-dependent hydrolases"/>
    <property type="match status" value="1"/>
</dbReference>
<dbReference type="STRING" id="1798401.A2363_02130"/>
<comment type="caution">
    <text evidence="4">The sequence shown here is derived from an EMBL/GenBank/DDBJ whole genome shotgun (WGS) entry which is preliminary data.</text>
</comment>
<proteinExistence type="predicted"/>
<dbReference type="PANTHER" id="PTHR46124">
    <property type="entry name" value="D-AMINOACYL-TRNA DEACYLASE"/>
    <property type="match status" value="1"/>
</dbReference>
<evidence type="ECO:0000313" key="5">
    <source>
        <dbReference type="Proteomes" id="UP000176186"/>
    </source>
</evidence>
<dbReference type="InterPro" id="IPR032466">
    <property type="entry name" value="Metal_Hydrolase"/>
</dbReference>
<dbReference type="InterPro" id="IPR018228">
    <property type="entry name" value="DNase_TatD-rel_CS"/>
</dbReference>
<feature type="binding site" evidence="3">
    <location>
        <position position="6"/>
    </location>
    <ligand>
        <name>a divalent metal cation</name>
        <dbReference type="ChEBI" id="CHEBI:60240"/>
        <label>1</label>
    </ligand>
</feature>
<gene>
    <name evidence="4" type="ORF">A2363_02130</name>
</gene>
<name>A0A1F6BEP6_9BACT</name>
<keyword evidence="1 3" id="KW-0479">Metal-binding</keyword>
<dbReference type="Proteomes" id="UP000176186">
    <property type="component" value="Unassembled WGS sequence"/>
</dbReference>
<organism evidence="4 5">
    <name type="scientific">Candidatus Gottesmanbacteria bacterium RIFOXYB1_FULL_47_11</name>
    <dbReference type="NCBI Taxonomy" id="1798401"/>
    <lineage>
        <taxon>Bacteria</taxon>
        <taxon>Candidatus Gottesmaniibacteriota</taxon>
    </lineage>
</organism>
<feature type="binding site" evidence="3">
    <location>
        <position position="87"/>
    </location>
    <ligand>
        <name>a divalent metal cation</name>
        <dbReference type="ChEBI" id="CHEBI:60240"/>
        <label>1</label>
    </ligand>
</feature>
<dbReference type="NCBIfam" id="TIGR00010">
    <property type="entry name" value="YchF/TatD family DNA exonuclease"/>
    <property type="match status" value="1"/>
</dbReference>